<name>A0ABS8JWG9_9BURK</name>
<reference evidence="1 2" key="1">
    <citation type="submission" date="2021-11" db="EMBL/GenBank/DDBJ databases">
        <authorList>
            <person name="Oh E.-T."/>
            <person name="Kim S.-B."/>
        </authorList>
    </citation>
    <scope>NUCLEOTIDE SEQUENCE [LARGE SCALE GENOMIC DNA]</scope>
    <source>
        <strain evidence="1 2">MMS20-SJTR3</strain>
    </source>
</reference>
<protein>
    <submittedName>
        <fullName evidence="1">Uncharacterized protein</fullName>
    </submittedName>
</protein>
<accession>A0ABS8JWG9</accession>
<organism evidence="1 2">
    <name type="scientific">Paraburkholderia sejongensis</name>
    <dbReference type="NCBI Taxonomy" id="2886946"/>
    <lineage>
        <taxon>Bacteria</taxon>
        <taxon>Pseudomonadati</taxon>
        <taxon>Pseudomonadota</taxon>
        <taxon>Betaproteobacteria</taxon>
        <taxon>Burkholderiales</taxon>
        <taxon>Burkholderiaceae</taxon>
        <taxon>Paraburkholderia</taxon>
    </lineage>
</organism>
<evidence type="ECO:0000313" key="2">
    <source>
        <dbReference type="Proteomes" id="UP001431019"/>
    </source>
</evidence>
<dbReference type="Proteomes" id="UP001431019">
    <property type="component" value="Unassembled WGS sequence"/>
</dbReference>
<evidence type="ECO:0000313" key="1">
    <source>
        <dbReference type="EMBL" id="MCC8394044.1"/>
    </source>
</evidence>
<dbReference type="EMBL" id="JAJITD010000007">
    <property type="protein sequence ID" value="MCC8394044.1"/>
    <property type="molecule type" value="Genomic_DNA"/>
</dbReference>
<dbReference type="RefSeq" id="WP_230510334.1">
    <property type="nucleotide sequence ID" value="NZ_JAJITD010000007.1"/>
</dbReference>
<proteinExistence type="predicted"/>
<sequence length="178" mass="18941">MSDSSASSSSAARALDQNVFDEWPANVRAWFDGASLADKTGFTASLLSVDANGHVRTSLLSVGELYAPDSRTLGIALWPQARATRAITQSGRAALSFVCDAAFYQVQLRVTPLPCAAGDASGLVYLLASIDTGEAQSVRYARLTGGITFELEGEGSAVLARWERQLEQLKRAVAASRR</sequence>
<gene>
    <name evidence="1" type="ORF">LJ656_15715</name>
</gene>
<dbReference type="Gene3D" id="2.30.110.10">
    <property type="entry name" value="Electron Transport, Fmn-binding Protein, Chain A"/>
    <property type="match status" value="1"/>
</dbReference>
<dbReference type="InterPro" id="IPR012349">
    <property type="entry name" value="Split_barrel_FMN-bd"/>
</dbReference>
<keyword evidence="2" id="KW-1185">Reference proteome</keyword>
<comment type="caution">
    <text evidence="1">The sequence shown here is derived from an EMBL/GenBank/DDBJ whole genome shotgun (WGS) entry which is preliminary data.</text>
</comment>